<dbReference type="CDD" id="cd06223">
    <property type="entry name" value="PRTases_typeI"/>
    <property type="match status" value="1"/>
</dbReference>
<dbReference type="RefSeq" id="WP_086037963.1">
    <property type="nucleotide sequence ID" value="NZ_CP021058.1"/>
</dbReference>
<evidence type="ECO:0008006" key="5">
    <source>
        <dbReference type="Google" id="ProtNLM"/>
    </source>
</evidence>
<name>A0A1S7BGU6_9STAP</name>
<dbReference type="InterPro" id="IPR000836">
    <property type="entry name" value="PRTase_dom"/>
</dbReference>
<evidence type="ECO:0000313" key="3">
    <source>
        <dbReference type="EMBL" id="PKE25248.1"/>
    </source>
</evidence>
<dbReference type="InterPro" id="IPR029057">
    <property type="entry name" value="PRTase-like"/>
</dbReference>
<evidence type="ECO:0000313" key="4">
    <source>
        <dbReference type="Proteomes" id="UP000233482"/>
    </source>
</evidence>
<gene>
    <name evidence="3" type="ORF">CW686_11225</name>
</gene>
<dbReference type="Proteomes" id="UP000233482">
    <property type="component" value="Unassembled WGS sequence"/>
</dbReference>
<dbReference type="Gene3D" id="3.40.50.2020">
    <property type="match status" value="1"/>
</dbReference>
<sequence>MPQNIIIPRLTFINEKNEIYENIIDVIKELIKLNHKIIFVSHNSNYRNELIDYLQSNLDTKNSTMVICRKSVKELIKENHNQSFIIVGSSDEDLHLAASNKILLINPGWSEKQDEKPQKYAVTLFNPYSLLIAIKLIENQNTWYFQMQVDEKTSILALTSANTLNYHVGKSEKEVLEGFNDSLKSGDRKWFNTLFFHLISGVMKDQILRETDIWGVFPTSSGVINEEVEELKERCRYLTGKRMKEPLFIRHTSVKPSRETNHHKRLEDGCKKHFDSIVLNPYYKNRIKDKTICIIDDYITNGTSFETVRNLLISAGANKIILLALGRYRKGTYGVYQKEDYDIKMDVTRPGYQYVLKEKNNITGAYNERARNEVENIYNILYND</sequence>
<accession>A0A1S7BGU6</accession>
<dbReference type="AlphaFoldDB" id="A0A1S7BGU6"/>
<reference evidence="3 4" key="2">
    <citation type="submission" date="2017-12" db="EMBL/GenBank/DDBJ databases">
        <title>Genomics of Macrococcus caseolyticus.</title>
        <authorList>
            <person name="MacFadyen A.C."/>
            <person name="Paterson G.K."/>
        </authorList>
    </citation>
    <scope>NUCLEOTIDE SEQUENCE [LARGE SCALE GENOMIC DNA]</scope>
    <source>
        <strain evidence="3 4">5788_EF188</strain>
    </source>
</reference>
<evidence type="ECO:0000313" key="2">
    <source>
        <dbReference type="EMBL" id="AQX82905.1"/>
    </source>
</evidence>
<protein>
    <recommendedName>
        <fullName evidence="5">Phosphoribosyltransferase domain-containing protein</fullName>
    </recommendedName>
</protein>
<organism evidence="2">
    <name type="scientific">Macrococcoides caseolyticum</name>
    <dbReference type="NCBI Taxonomy" id="69966"/>
    <lineage>
        <taxon>Bacteria</taxon>
        <taxon>Bacillati</taxon>
        <taxon>Bacillota</taxon>
        <taxon>Bacilli</taxon>
        <taxon>Bacillales</taxon>
        <taxon>Staphylococcaceae</taxon>
        <taxon>Macrococcoides</taxon>
    </lineage>
</organism>
<dbReference type="EMBL" id="PIXC01000037">
    <property type="protein sequence ID" value="PKE25248.1"/>
    <property type="molecule type" value="Genomic_DNA"/>
</dbReference>
<dbReference type="EMBL" id="KY013612">
    <property type="protein sequence ID" value="AQX82905.1"/>
    <property type="molecule type" value="Genomic_DNA"/>
</dbReference>
<proteinExistence type="predicted"/>
<evidence type="ECO:0000313" key="1">
    <source>
        <dbReference type="EMBL" id="AQX82864.1"/>
    </source>
</evidence>
<dbReference type="SUPFAM" id="SSF53271">
    <property type="entry name" value="PRTase-like"/>
    <property type="match status" value="1"/>
</dbReference>
<dbReference type="EMBL" id="KY013611">
    <property type="protein sequence ID" value="AQX82864.1"/>
    <property type="molecule type" value="Genomic_DNA"/>
</dbReference>
<reference evidence="2" key="1">
    <citation type="journal article" date="2017" name="Sci. Rep.">
        <title>Novel methicillin resistance gene mecD in clinical Macrococcus caseolyticus strains from bovine and canine sources.</title>
        <authorList>
            <person name="Schwendener S."/>
            <person name="Cotting K."/>
            <person name="Perreten V."/>
        </authorList>
    </citation>
    <scope>NUCLEOTIDE SEQUENCE</scope>
    <source>
        <strain evidence="1">IMD0819</strain>
        <strain evidence="2">KM0211</strain>
    </source>
</reference>